<dbReference type="CDD" id="cd00383">
    <property type="entry name" value="trans_reg_C"/>
    <property type="match status" value="1"/>
</dbReference>
<dbReference type="Pfam" id="PF00486">
    <property type="entry name" value="Trans_reg_C"/>
    <property type="match status" value="1"/>
</dbReference>
<dbReference type="GO" id="GO:0032993">
    <property type="term" value="C:protein-DNA complex"/>
    <property type="evidence" value="ECO:0007669"/>
    <property type="project" value="TreeGrafter"/>
</dbReference>
<dbReference type="Gene3D" id="3.40.50.2300">
    <property type="match status" value="1"/>
</dbReference>
<organism evidence="11 13">
    <name type="scientific">Burkholderia gladioli</name>
    <name type="common">Pseudomonas marginata</name>
    <name type="synonym">Phytomonas marginata</name>
    <dbReference type="NCBI Taxonomy" id="28095"/>
    <lineage>
        <taxon>Bacteria</taxon>
        <taxon>Pseudomonadati</taxon>
        <taxon>Pseudomonadota</taxon>
        <taxon>Betaproteobacteria</taxon>
        <taxon>Burkholderiales</taxon>
        <taxon>Burkholderiaceae</taxon>
        <taxon>Burkholderia</taxon>
    </lineage>
</organism>
<dbReference type="Pfam" id="PF00072">
    <property type="entry name" value="Response_reg"/>
    <property type="match status" value="1"/>
</dbReference>
<dbReference type="GO" id="GO:0000976">
    <property type="term" value="F:transcription cis-regulatory region binding"/>
    <property type="evidence" value="ECO:0007669"/>
    <property type="project" value="TreeGrafter"/>
</dbReference>
<reference evidence="10 12" key="1">
    <citation type="submission" date="2014-04" db="EMBL/GenBank/DDBJ databases">
        <authorList>
            <person name="Bishop-Lilly K.A."/>
            <person name="Broomall S.M."/>
            <person name="Chain P.S."/>
            <person name="Chertkov O."/>
            <person name="Coyne S.R."/>
            <person name="Daligault H.E."/>
            <person name="Davenport K.W."/>
            <person name="Erkkila T."/>
            <person name="Frey K.G."/>
            <person name="Gibbons H.S."/>
            <person name="Gu W."/>
            <person name="Jaissle J."/>
            <person name="Johnson S.L."/>
            <person name="Koroleva G.I."/>
            <person name="Ladner J.T."/>
            <person name="Lo C.-C."/>
            <person name="Minogue T.D."/>
            <person name="Munk C."/>
            <person name="Palacios G.F."/>
            <person name="Redden C.L."/>
            <person name="Rosenzweig C.N."/>
            <person name="Scholz M.B."/>
            <person name="Teshima H."/>
            <person name="Xu Y."/>
        </authorList>
    </citation>
    <scope>NUCLEOTIDE SEQUENCE [LARGE SCALE GENOMIC DNA]</scope>
    <source>
        <strain evidence="10">Gladioli</strain>
        <strain evidence="12">gladioli</strain>
    </source>
</reference>
<sequence>MRILVIEDDPDILANISGHLGNRGYIVDCAFDGQQGYALATAHEFDLIVLDLMLPRLDGYSLCRKLREEARLETPLIMVTARDTLDDRLQGFDAGADDYLVKPFALAELAARVKALLHRSRRPAARTLQVADLVYDTETRALTRAGDTLRLPPAPLKLLQILMQASPAVVHRARLEEALWLDSPPDSDSLRTHVHLIRQVIDKPYAVPLLRTVHGIGYQLQDPQRAQA</sequence>
<evidence type="ECO:0000256" key="1">
    <source>
        <dbReference type="ARBA" id="ARBA00022553"/>
    </source>
</evidence>
<dbReference type="InterPro" id="IPR001867">
    <property type="entry name" value="OmpR/PhoB-type_DNA-bd"/>
</dbReference>
<evidence type="ECO:0000313" key="13">
    <source>
        <dbReference type="Proteomes" id="UP000220629"/>
    </source>
</evidence>
<dbReference type="KEGG" id="bgo:BM43_6136"/>
<name>A0A095FAP5_BURGA</name>
<keyword evidence="3" id="KW-0805">Transcription regulation</keyword>
<evidence type="ECO:0000256" key="6">
    <source>
        <dbReference type="PROSITE-ProRule" id="PRU00169"/>
    </source>
</evidence>
<evidence type="ECO:0000313" key="10">
    <source>
        <dbReference type="EMBL" id="KGC14030.1"/>
    </source>
</evidence>
<dbReference type="SMART" id="SM00448">
    <property type="entry name" value="REC"/>
    <property type="match status" value="1"/>
</dbReference>
<feature type="modified residue" description="4-aspartylphosphate" evidence="6">
    <location>
        <position position="51"/>
    </location>
</feature>
<feature type="domain" description="Response regulatory" evidence="8">
    <location>
        <begin position="2"/>
        <end position="117"/>
    </location>
</feature>
<evidence type="ECO:0000256" key="5">
    <source>
        <dbReference type="ARBA" id="ARBA00023163"/>
    </source>
</evidence>
<dbReference type="InterPro" id="IPR001789">
    <property type="entry name" value="Sig_transdc_resp-reg_receiver"/>
</dbReference>
<dbReference type="GO" id="GO:0000156">
    <property type="term" value="F:phosphorelay response regulator activity"/>
    <property type="evidence" value="ECO:0007669"/>
    <property type="project" value="TreeGrafter"/>
</dbReference>
<dbReference type="OrthoDB" id="9802426at2"/>
<dbReference type="EMBL" id="JPGG01000016">
    <property type="protein sequence ID" value="KGC14030.1"/>
    <property type="molecule type" value="Genomic_DNA"/>
</dbReference>
<dbReference type="Proteomes" id="UP000220629">
    <property type="component" value="Unassembled WGS sequence"/>
</dbReference>
<dbReference type="PROSITE" id="PS51755">
    <property type="entry name" value="OMPR_PHOB"/>
    <property type="match status" value="1"/>
</dbReference>
<dbReference type="GO" id="GO:0005829">
    <property type="term" value="C:cytosol"/>
    <property type="evidence" value="ECO:0007669"/>
    <property type="project" value="TreeGrafter"/>
</dbReference>
<gene>
    <name evidence="11" type="ORF">CRM94_15165</name>
    <name evidence="10" type="ORF">DM48_1628</name>
</gene>
<proteinExistence type="predicted"/>
<evidence type="ECO:0000256" key="7">
    <source>
        <dbReference type="PROSITE-ProRule" id="PRU01091"/>
    </source>
</evidence>
<dbReference type="PROSITE" id="PS50110">
    <property type="entry name" value="RESPONSE_REGULATORY"/>
    <property type="match status" value="1"/>
</dbReference>
<dbReference type="SUPFAM" id="SSF52172">
    <property type="entry name" value="CheY-like"/>
    <property type="match status" value="1"/>
</dbReference>
<keyword evidence="1 6" id="KW-0597">Phosphoprotein</keyword>
<evidence type="ECO:0000259" key="8">
    <source>
        <dbReference type="PROSITE" id="PS50110"/>
    </source>
</evidence>
<evidence type="ECO:0000256" key="4">
    <source>
        <dbReference type="ARBA" id="ARBA00023125"/>
    </source>
</evidence>
<dbReference type="InterPro" id="IPR036388">
    <property type="entry name" value="WH-like_DNA-bd_sf"/>
</dbReference>
<dbReference type="PANTHER" id="PTHR48111:SF22">
    <property type="entry name" value="REGULATOR OF RPOS"/>
    <property type="match status" value="1"/>
</dbReference>
<accession>A0A095FAP5</accession>
<dbReference type="FunFam" id="3.40.50.2300:FF:000001">
    <property type="entry name" value="DNA-binding response regulator PhoB"/>
    <property type="match status" value="1"/>
</dbReference>
<keyword evidence="2" id="KW-0902">Two-component regulatory system</keyword>
<dbReference type="Gene3D" id="6.10.250.690">
    <property type="match status" value="1"/>
</dbReference>
<dbReference type="FunFam" id="1.10.10.10:FF:000058">
    <property type="entry name" value="DNA-binding response OmpR family regulator"/>
    <property type="match status" value="1"/>
</dbReference>
<reference evidence="11" key="2">
    <citation type="submission" date="2017-09" db="EMBL/GenBank/DDBJ databases">
        <title>FDA dAtabase for Regulatory Grade micrObial Sequences (FDA-ARGOS): Supporting development and validation of Infectious Disease Dx tests.</title>
        <authorList>
            <person name="Minogue T."/>
            <person name="Wolcott M."/>
            <person name="Wasieloski L."/>
            <person name="Aguilar W."/>
            <person name="Moore D."/>
            <person name="Tallon L.J."/>
            <person name="Sadzewicz L."/>
            <person name="Ott S."/>
            <person name="Zhao X."/>
            <person name="Nagaraj S."/>
            <person name="Vavikolanu K."/>
            <person name="Aluvathingal J."/>
            <person name="Nadendla S."/>
            <person name="Sichtig H."/>
        </authorList>
    </citation>
    <scope>NUCLEOTIDE SEQUENCE</scope>
    <source>
        <strain evidence="11">FDAARGOS_390</strain>
    </source>
</reference>
<evidence type="ECO:0000259" key="9">
    <source>
        <dbReference type="PROSITE" id="PS51755"/>
    </source>
</evidence>
<evidence type="ECO:0000256" key="3">
    <source>
        <dbReference type="ARBA" id="ARBA00023015"/>
    </source>
</evidence>
<dbReference type="AlphaFoldDB" id="A0A095FAP5"/>
<keyword evidence="5" id="KW-0804">Transcription</keyword>
<evidence type="ECO:0000256" key="2">
    <source>
        <dbReference type="ARBA" id="ARBA00023012"/>
    </source>
</evidence>
<evidence type="ECO:0000313" key="12">
    <source>
        <dbReference type="Proteomes" id="UP000029590"/>
    </source>
</evidence>
<reference evidence="13" key="3">
    <citation type="submission" date="2017-09" db="EMBL/GenBank/DDBJ databases">
        <title>FDA dAtabase for Regulatory Grade micrObial Sequences (FDA-ARGOS): Supporting development and validation of Infectious Disease Dx tests.</title>
        <authorList>
            <person name="Minogue T."/>
            <person name="Wolcott M."/>
            <person name="Wasieloski L."/>
            <person name="Aguilar W."/>
            <person name="Moore D."/>
            <person name="Tallon L."/>
            <person name="Sadzewicz L."/>
            <person name="Ott S."/>
            <person name="Zhao X."/>
            <person name="Nagaraj S."/>
            <person name="Vavikolanu K."/>
            <person name="Aluvathingal J."/>
            <person name="Nadendla S."/>
            <person name="Sichtig H."/>
        </authorList>
    </citation>
    <scope>NUCLEOTIDE SEQUENCE [LARGE SCALE GENOMIC DNA]</scope>
    <source>
        <strain evidence="13">FDAARGOS_390</strain>
    </source>
</reference>
<dbReference type="Gene3D" id="1.10.10.10">
    <property type="entry name" value="Winged helix-like DNA-binding domain superfamily/Winged helix DNA-binding domain"/>
    <property type="match status" value="1"/>
</dbReference>
<evidence type="ECO:0000313" key="11">
    <source>
        <dbReference type="EMBL" id="PEH43380.1"/>
    </source>
</evidence>
<feature type="domain" description="OmpR/PhoB-type" evidence="9">
    <location>
        <begin position="125"/>
        <end position="222"/>
    </location>
</feature>
<dbReference type="PANTHER" id="PTHR48111">
    <property type="entry name" value="REGULATOR OF RPOS"/>
    <property type="match status" value="1"/>
</dbReference>
<feature type="DNA-binding region" description="OmpR/PhoB-type" evidence="7">
    <location>
        <begin position="125"/>
        <end position="222"/>
    </location>
</feature>
<dbReference type="GO" id="GO:0006355">
    <property type="term" value="P:regulation of DNA-templated transcription"/>
    <property type="evidence" value="ECO:0007669"/>
    <property type="project" value="InterPro"/>
</dbReference>
<keyword evidence="4 7" id="KW-0238">DNA-binding</keyword>
<dbReference type="EMBL" id="PDDY01000001">
    <property type="protein sequence ID" value="PEH43380.1"/>
    <property type="molecule type" value="Genomic_DNA"/>
</dbReference>
<dbReference type="SMART" id="SM00862">
    <property type="entry name" value="Trans_reg_C"/>
    <property type="match status" value="1"/>
</dbReference>
<dbReference type="InterPro" id="IPR011006">
    <property type="entry name" value="CheY-like_superfamily"/>
</dbReference>
<protein>
    <submittedName>
        <fullName evidence="10 11">Response regulator</fullName>
    </submittedName>
</protein>
<comment type="caution">
    <text evidence="11">The sequence shown here is derived from an EMBL/GenBank/DDBJ whole genome shotgun (WGS) entry which is preliminary data.</text>
</comment>
<dbReference type="RefSeq" id="WP_025100653.1">
    <property type="nucleotide sequence ID" value="NZ_CADEPO010000008.1"/>
</dbReference>
<dbReference type="InterPro" id="IPR039420">
    <property type="entry name" value="WalR-like"/>
</dbReference>
<dbReference type="Proteomes" id="UP000029590">
    <property type="component" value="Unassembled WGS sequence"/>
</dbReference>